<sequence length="549" mass="62134">MLSTRSLPPQFLLPAWSSRQLAQAVQKPYSTDNSNESYSKPSPQLTDSGVRGSRRALKNSRSRSTALDKERAKRPANRVRYIRKTSLTGSRIETELSPVVRRVWIHNFTPTQDFELPAALVKPRNKLVISRIITPDAQEKKTPHPRPVPLERGLRAGKAAKFDSSTEAVKSLKAIKKKEMLQENPPTEPLSLFEELFPEEALAREKRKKRALERLEKLPAFNWTSDNQASIDYETNKAKERARAKQAFTSIPARPISPEKAKLSSGKKDAYTQPQKLDVYGNKKFAVLVLQGCSKTLEVTDIYRIGSKGNHVESWTRGIVKVIPARDNVTLKPLGEYYILFSNKPAAWAYLDQTLQLLEFARAKEFTRIRQAHHFGEEQDAMLESFSMVPTTGLLSLRHLEPPYSKGLQWMLNAGGPAALVAKQSKAQDIVLFTTDRDSVAQADLLRALGEDGVRRNLHWRLAGDSSEAITKLETNILAQRAEGGTRFEGRLHGGYRGPARYIISFKDSNEARRFVREWHQRPFPTNSMERHEQLVDEPPAIVNAEVLW</sequence>
<reference evidence="2" key="1">
    <citation type="submission" date="2023-06" db="EMBL/GenBank/DDBJ databases">
        <title>Draft genome of Marssonina rosae.</title>
        <authorList>
            <person name="Cheng Q."/>
        </authorList>
    </citation>
    <scope>NUCLEOTIDE SEQUENCE</scope>
    <source>
        <strain evidence="2">R4</strain>
    </source>
</reference>
<organism evidence="2 3">
    <name type="scientific">Diplocarpon rosae</name>
    <dbReference type="NCBI Taxonomy" id="946125"/>
    <lineage>
        <taxon>Eukaryota</taxon>
        <taxon>Fungi</taxon>
        <taxon>Dikarya</taxon>
        <taxon>Ascomycota</taxon>
        <taxon>Pezizomycotina</taxon>
        <taxon>Leotiomycetes</taxon>
        <taxon>Helotiales</taxon>
        <taxon>Drepanopezizaceae</taxon>
        <taxon>Diplocarpon</taxon>
    </lineage>
</organism>
<feature type="region of interest" description="Disordered" evidence="1">
    <location>
        <begin position="23"/>
        <end position="76"/>
    </location>
</feature>
<evidence type="ECO:0000256" key="1">
    <source>
        <dbReference type="SAM" id="MobiDB-lite"/>
    </source>
</evidence>
<comment type="caution">
    <text evidence="2">The sequence shown here is derived from an EMBL/GenBank/DDBJ whole genome shotgun (WGS) entry which is preliminary data.</text>
</comment>
<keyword evidence="3" id="KW-1185">Reference proteome</keyword>
<dbReference type="AlphaFoldDB" id="A0AAD9T5C5"/>
<feature type="compositionally biased region" description="Polar residues" evidence="1">
    <location>
        <begin position="23"/>
        <end position="47"/>
    </location>
</feature>
<accession>A0AAD9T5C5</accession>
<dbReference type="EMBL" id="JAUBYV010000001">
    <property type="protein sequence ID" value="KAK2629635.1"/>
    <property type="molecule type" value="Genomic_DNA"/>
</dbReference>
<evidence type="ECO:0000313" key="3">
    <source>
        <dbReference type="Proteomes" id="UP001285354"/>
    </source>
</evidence>
<protein>
    <submittedName>
        <fullName evidence="2">Uncharacterized protein</fullName>
    </submittedName>
</protein>
<dbReference type="Proteomes" id="UP001285354">
    <property type="component" value="Unassembled WGS sequence"/>
</dbReference>
<gene>
    <name evidence="2" type="ORF">QTJ16_000455</name>
</gene>
<evidence type="ECO:0000313" key="2">
    <source>
        <dbReference type="EMBL" id="KAK2629635.1"/>
    </source>
</evidence>
<proteinExistence type="predicted"/>
<feature type="compositionally biased region" description="Basic residues" evidence="1">
    <location>
        <begin position="52"/>
        <end position="61"/>
    </location>
</feature>
<name>A0AAD9T5C5_9HELO</name>